<name>A0A9J6BZD8_POLVA</name>
<dbReference type="OrthoDB" id="6730643at2759"/>
<feature type="compositionally biased region" description="Low complexity" evidence="1">
    <location>
        <begin position="1022"/>
        <end position="1031"/>
    </location>
</feature>
<feature type="compositionally biased region" description="Basic and acidic residues" evidence="1">
    <location>
        <begin position="1101"/>
        <end position="1110"/>
    </location>
</feature>
<feature type="chain" id="PRO_5039923522" description="PKD/REJ-like domain-containing protein" evidence="3">
    <location>
        <begin position="20"/>
        <end position="1241"/>
    </location>
</feature>
<evidence type="ECO:0000313" key="4">
    <source>
        <dbReference type="EMBL" id="KAG5675114.1"/>
    </source>
</evidence>
<evidence type="ECO:0000256" key="2">
    <source>
        <dbReference type="SAM" id="Phobius"/>
    </source>
</evidence>
<feature type="compositionally biased region" description="Polar residues" evidence="1">
    <location>
        <begin position="1111"/>
        <end position="1124"/>
    </location>
</feature>
<keyword evidence="2" id="KW-1133">Transmembrane helix</keyword>
<feature type="compositionally biased region" description="Basic and acidic residues" evidence="1">
    <location>
        <begin position="1135"/>
        <end position="1154"/>
    </location>
</feature>
<keyword evidence="2" id="KW-0812">Transmembrane</keyword>
<sequence length="1241" mass="141569">MAKFKCFIFILIFIEFALSQQVSNDDDKPFLRIVAPQYICDSKEKSNSSDSNKLTIGLQTREGQRLRYEIQIDFTILDGFKNQRHTLSIWKNVRELQKKFHIKNISNEISLRNQIEIDALELTPQVIYTFKIIGYDEKNRTSEEQNFTITYKGDKLEAVHSNVGDGVSLLLYGPETFYNDLEMLAVADVLFCEPVNDYYYKWEIKGMSKEDENDYLNIKGSYLMLPSSVLDADTFYEVSVTIYNNKSEAMASLSLPVKVFSKEFLIQNIPVACSIGVNKEIPFVSSRYRSSIVKDAIYKWTCTDDCSYVFTNGSENSHIFASFSTEGNFELKAEVTIMNKTKESMTKVLIDSKIIPHVEVKYFPQLPVNTMQKNEFVVTLMDLVPKCTAYWEIITNEEEFANPKTDLNDLGTLSIKDYEEHFLQELVDYDNNTLSKDITLTIPSDILYPNVKYKFRLNIACPEPLLTESMSSVDRKNITTFYDIVFPSNAPPKAFPLEVSPIEGVPMKDKFVFKTGAAKDDQSDYPLKYTFGYKIKNMTITIGSFYEYQVTQTQLPYSDDIETFYEVSDNNNASIYIVGPKIKANLKYNFTKDEINFKLSEIKGMLMRAEYSKTLNSAVTLILTQKKYATAENSEIYEKKIYEMLKTEIDFLKSTKSTTYVYQQNIIEFVKMSKNLISVLSVYDETFIENVLSLTESVTRVKRMALSNGLRNRGIMTPDPDYIKNVLSLSDLLLSSTNSEVALRERRKFVEKIHLFVNSLCHILNLKSHTIESKFVIFEVSKIHSRQLFIEPQKFSNESTNIVYTPNSAFPAKFLCIAKIRYMLDMFDSSIKENENPVYETRILDDNGNNEKVLLQSETISEFAIMEIPLKFNSNEFTCSIWVENKWNAKMCEKLKLNSTSRIACKCKTSKNSVIIKYEKVFQEHSKETILITTASSNIDDKKVTESTLKFNDLTTSSSLNQITTFASVSDLTTEKLDQVDKSTTEKLDQVEKSTTTENSNIQESITTTSISFLSTFSSSTNYRTTSSSSSSDDKKNNLSQSKSTTMSSSIITNENLITEIGNLPTAVAVDESTLVSTIKKFENKDEIITKSQENAMIAKTPDEKPHESNSAKASVTTIKTVISESIKKQNSSDNSKKKSNEKGVTKEKEKPSDKVPQTNKTPMSGNSMNTTDNEILAVNSASVNWIVVGSLLCLFFLIILILILLHRCRRISENFINLPMRQPSKDIKYAKYHDEFIMRG</sequence>
<feature type="compositionally biased region" description="Basic and acidic residues" evidence="1">
    <location>
        <begin position="981"/>
        <end position="992"/>
    </location>
</feature>
<keyword evidence="5" id="KW-1185">Reference proteome</keyword>
<evidence type="ECO:0000313" key="5">
    <source>
        <dbReference type="Proteomes" id="UP001107558"/>
    </source>
</evidence>
<feature type="signal peptide" evidence="3">
    <location>
        <begin position="1"/>
        <end position="19"/>
    </location>
</feature>
<proteinExistence type="predicted"/>
<evidence type="ECO:0000256" key="3">
    <source>
        <dbReference type="SAM" id="SignalP"/>
    </source>
</evidence>
<feature type="compositionally biased region" description="Polar residues" evidence="1">
    <location>
        <begin position="1156"/>
        <end position="1170"/>
    </location>
</feature>
<feature type="compositionally biased region" description="Polar residues" evidence="1">
    <location>
        <begin position="993"/>
        <end position="1002"/>
    </location>
</feature>
<comment type="caution">
    <text evidence="4">The sequence shown here is derived from an EMBL/GenBank/DDBJ whole genome shotgun (WGS) entry which is preliminary data.</text>
</comment>
<feature type="transmembrane region" description="Helical" evidence="2">
    <location>
        <begin position="1186"/>
        <end position="1206"/>
    </location>
</feature>
<reference evidence="4" key="1">
    <citation type="submission" date="2021-03" db="EMBL/GenBank/DDBJ databases">
        <title>Chromosome level genome of the anhydrobiotic midge Polypedilum vanderplanki.</title>
        <authorList>
            <person name="Yoshida Y."/>
            <person name="Kikawada T."/>
            <person name="Gusev O."/>
        </authorList>
    </citation>
    <scope>NUCLEOTIDE SEQUENCE</scope>
    <source>
        <strain evidence="4">NIAS01</strain>
        <tissue evidence="4">Whole body or cell culture</tissue>
    </source>
</reference>
<feature type="region of interest" description="Disordered" evidence="1">
    <location>
        <begin position="1022"/>
        <end position="1048"/>
    </location>
</feature>
<dbReference type="AlphaFoldDB" id="A0A9J6BZD8"/>
<organism evidence="4 5">
    <name type="scientific">Polypedilum vanderplanki</name>
    <name type="common">Sleeping chironomid midge</name>
    <dbReference type="NCBI Taxonomy" id="319348"/>
    <lineage>
        <taxon>Eukaryota</taxon>
        <taxon>Metazoa</taxon>
        <taxon>Ecdysozoa</taxon>
        <taxon>Arthropoda</taxon>
        <taxon>Hexapoda</taxon>
        <taxon>Insecta</taxon>
        <taxon>Pterygota</taxon>
        <taxon>Neoptera</taxon>
        <taxon>Endopterygota</taxon>
        <taxon>Diptera</taxon>
        <taxon>Nematocera</taxon>
        <taxon>Chironomoidea</taxon>
        <taxon>Chironomidae</taxon>
        <taxon>Chironominae</taxon>
        <taxon>Polypedilum</taxon>
        <taxon>Polypedilum</taxon>
    </lineage>
</organism>
<feature type="compositionally biased region" description="Low complexity" evidence="1">
    <location>
        <begin position="1038"/>
        <end position="1048"/>
    </location>
</feature>
<keyword evidence="2" id="KW-0472">Membrane</keyword>
<accession>A0A9J6BZD8</accession>
<dbReference type="EMBL" id="JADBJN010000002">
    <property type="protein sequence ID" value="KAG5675114.1"/>
    <property type="molecule type" value="Genomic_DNA"/>
</dbReference>
<dbReference type="Proteomes" id="UP001107558">
    <property type="component" value="Chromosome 2"/>
</dbReference>
<evidence type="ECO:0000256" key="1">
    <source>
        <dbReference type="SAM" id="MobiDB-lite"/>
    </source>
</evidence>
<feature type="region of interest" description="Disordered" evidence="1">
    <location>
        <begin position="981"/>
        <end position="1002"/>
    </location>
</feature>
<keyword evidence="3" id="KW-0732">Signal</keyword>
<protein>
    <recommendedName>
        <fullName evidence="6">PKD/REJ-like domain-containing protein</fullName>
    </recommendedName>
</protein>
<gene>
    <name evidence="4" type="ORF">PVAND_005043</name>
</gene>
<evidence type="ECO:0008006" key="6">
    <source>
        <dbReference type="Google" id="ProtNLM"/>
    </source>
</evidence>
<feature type="region of interest" description="Disordered" evidence="1">
    <location>
        <begin position="1093"/>
        <end position="1170"/>
    </location>
</feature>